<feature type="non-terminal residue" evidence="2">
    <location>
        <position position="1286"/>
    </location>
</feature>
<dbReference type="PANTHER" id="PTHR24216:SF65">
    <property type="entry name" value="PAXILLIN-LIKE PROTEIN 1"/>
    <property type="match status" value="1"/>
</dbReference>
<evidence type="ECO:0000256" key="1">
    <source>
        <dbReference type="SAM" id="MobiDB-lite"/>
    </source>
</evidence>
<evidence type="ECO:0000313" key="3">
    <source>
        <dbReference type="Proteomes" id="UP001190700"/>
    </source>
</evidence>
<accession>A0AAE0FEQ4</accession>
<feature type="region of interest" description="Disordered" evidence="1">
    <location>
        <begin position="850"/>
        <end position="935"/>
    </location>
</feature>
<gene>
    <name evidence="2" type="ORF">CYMTET_32750</name>
</gene>
<feature type="compositionally biased region" description="Low complexity" evidence="1">
    <location>
        <begin position="918"/>
        <end position="935"/>
    </location>
</feature>
<feature type="region of interest" description="Disordered" evidence="1">
    <location>
        <begin position="625"/>
        <end position="724"/>
    </location>
</feature>
<feature type="region of interest" description="Disordered" evidence="1">
    <location>
        <begin position="466"/>
        <end position="494"/>
    </location>
</feature>
<proteinExistence type="predicted"/>
<feature type="compositionally biased region" description="Low complexity" evidence="1">
    <location>
        <begin position="625"/>
        <end position="659"/>
    </location>
</feature>
<evidence type="ECO:0000313" key="2">
    <source>
        <dbReference type="EMBL" id="KAK3258194.1"/>
    </source>
</evidence>
<comment type="caution">
    <text evidence="2">The sequence shown here is derived from an EMBL/GenBank/DDBJ whole genome shotgun (WGS) entry which is preliminary data.</text>
</comment>
<name>A0AAE0FEQ4_9CHLO</name>
<feature type="compositionally biased region" description="Low complexity" evidence="1">
    <location>
        <begin position="862"/>
        <end position="911"/>
    </location>
</feature>
<protein>
    <submittedName>
        <fullName evidence="2">Uncharacterized protein</fullName>
    </submittedName>
</protein>
<sequence length="1286" mass="131272">MLENDLRKAIWGLLSKRVQTTDERTDAFSKFNACRHSASLSLCASATSSNRFTYLTPNRLSLHTNPHCEPHYLSLHAAPYWGLRLVGAEEGPAPGGGGGRGLRLVGVVEAHAGRGRRRRGTALVGGKGGGLSGRRRGGGLRLVGAEDGGHTLEDVVEVELRLAGGVEEVCGGLTLTAGECALYNNDGCFRSPNYDAATGALYGASQSCSITVNYKGYLDVHAFSTEATYDTLTVGGVAYSGTTGPSLVAVAKSSTITWSSDRINFGTGFEICLIITETSSPTTAPTVPPTISPTTTPTTSAPSATPTSAAPSYTPTTYAPSVHCCDQSGASSHFPALPPLQNLAHLPRSPSFPGPGGLTLTAGECALYNNDGCFRSPNYDAATGALYGASQSCSITVNYKGYLDVHAFSTEATYDTLTVGGVAYSGTTGPSLVAAAKSSTITWFSDRINFGTGFEICLIITETSSPTTAPTVPPTISPTTTPTTSAPSATPTSAAPSYTPTTYAPSVHCCDQSGGLTLTAGECALYNNDGCFRSPNYDAATGALYGASQSCSITVNYKGYLDVHAFSTEATYDTLTVGGVAYSGTTGPSLVAAAKSSTITWSSDRINFGTGFEICLIITETSSPTAAPTITPTASPSSSPTTSFPSTVSPTFTPTASPTVIPTSQPTAPPTTLHPTSQSPTTSSPTSLSPTTSHPTSLPPTTDSPTTTPTTSAPSLTPTTLTPSLTPTTYAPSVYCCSQSGGLTLTAGECALYNNDGCFRSPNYDAATGALYGASQSCSITVNYKGYLDVHAFSTEATYDTLTVGGVAYSGTTGPSLVAVAKSSTITWSSDRINFGTGFEICLIITETSSPTTSPTLPPTAAPTITPTTVYPTTTPTANPTSNPSTGLPTAAPTLPPTSSQPTSHPSRSPTTTPPTSGPTTMSPSTSPTTLVPSLTPTTYAPSEHCCDQSGGLTLTTGECALYNNDGCFRSPHYDAATGALYGASQSCSITVNYKGYLDVHAFSTEATYDTLTVGGVAYSGTTGPSLVAAAKSSTITWSSDRINFGTGFEICLIITETSSPTTATPTTMPTSAPSTRAPSEAPTASPTFSPTSLAPTAAPTSPPTTLSPSVAPTASPASAAPTAGPSWSPTAMPSVIVICPNSIAYGRSTASSAYTAGPDYLRAVDLSFSAGDILTAIEFYCSIASSAAGPFQLGLYSDSSDAPGTLLVSVTHSSAACTAGWNTATLDQVYEVLTTGTLWVASLNGGSWDTSLGTGAGNQDNHGYASYSATSSLPSSAPAMTTYTG</sequence>
<feature type="region of interest" description="Disordered" evidence="1">
    <location>
        <begin position="1060"/>
        <end position="1126"/>
    </location>
</feature>
<reference evidence="2 3" key="1">
    <citation type="journal article" date="2015" name="Genome Biol. Evol.">
        <title>Comparative Genomics of a Bacterivorous Green Alga Reveals Evolutionary Causalities and Consequences of Phago-Mixotrophic Mode of Nutrition.</title>
        <authorList>
            <person name="Burns J.A."/>
            <person name="Paasch A."/>
            <person name="Narechania A."/>
            <person name="Kim E."/>
        </authorList>
    </citation>
    <scope>NUCLEOTIDE SEQUENCE [LARGE SCALE GENOMIC DNA]</scope>
    <source>
        <strain evidence="2 3">PLY_AMNH</strain>
    </source>
</reference>
<dbReference type="EMBL" id="LGRX02019736">
    <property type="protein sequence ID" value="KAK3258194.1"/>
    <property type="molecule type" value="Genomic_DNA"/>
</dbReference>
<dbReference type="PANTHER" id="PTHR24216">
    <property type="entry name" value="PAXILLIN-RELATED"/>
    <property type="match status" value="1"/>
</dbReference>
<feature type="compositionally biased region" description="Low complexity" evidence="1">
    <location>
        <begin position="292"/>
        <end position="312"/>
    </location>
</feature>
<feature type="compositionally biased region" description="Low complexity" evidence="1">
    <location>
        <begin position="477"/>
        <end position="494"/>
    </location>
</feature>
<dbReference type="Proteomes" id="UP001190700">
    <property type="component" value="Unassembled WGS sequence"/>
</dbReference>
<organism evidence="2 3">
    <name type="scientific">Cymbomonas tetramitiformis</name>
    <dbReference type="NCBI Taxonomy" id="36881"/>
    <lineage>
        <taxon>Eukaryota</taxon>
        <taxon>Viridiplantae</taxon>
        <taxon>Chlorophyta</taxon>
        <taxon>Pyramimonadophyceae</taxon>
        <taxon>Pyramimonadales</taxon>
        <taxon>Pyramimonadaceae</taxon>
        <taxon>Cymbomonas</taxon>
    </lineage>
</organism>
<feature type="compositionally biased region" description="Low complexity" evidence="1">
    <location>
        <begin position="670"/>
        <end position="724"/>
    </location>
</feature>
<feature type="region of interest" description="Disordered" evidence="1">
    <location>
        <begin position="281"/>
        <end position="312"/>
    </location>
</feature>
<keyword evidence="3" id="KW-1185">Reference proteome</keyword>